<evidence type="ECO:0000313" key="6">
    <source>
        <dbReference type="EnsemblMetazoa" id="PPA33970.1"/>
    </source>
</evidence>
<dbReference type="NCBIfam" id="TIGR00815">
    <property type="entry name" value="sulP"/>
    <property type="match status" value="1"/>
</dbReference>
<dbReference type="InterPro" id="IPR036513">
    <property type="entry name" value="STAS_dom_sf"/>
</dbReference>
<dbReference type="Proteomes" id="UP000005239">
    <property type="component" value="Unassembled WGS sequence"/>
</dbReference>
<evidence type="ECO:0000256" key="4">
    <source>
        <dbReference type="ARBA" id="ARBA00023136"/>
    </source>
</evidence>
<dbReference type="InterPro" id="IPR002645">
    <property type="entry name" value="STAS_dom"/>
</dbReference>
<name>A0A2A6CZ16_PRIPA</name>
<dbReference type="GO" id="GO:0005886">
    <property type="term" value="C:plasma membrane"/>
    <property type="evidence" value="ECO:0000318"/>
    <property type="project" value="GO_Central"/>
</dbReference>
<evidence type="ECO:0000256" key="2">
    <source>
        <dbReference type="ARBA" id="ARBA00022692"/>
    </source>
</evidence>
<organism evidence="6 7">
    <name type="scientific">Pristionchus pacificus</name>
    <name type="common">Parasitic nematode worm</name>
    <dbReference type="NCBI Taxonomy" id="54126"/>
    <lineage>
        <taxon>Eukaryota</taxon>
        <taxon>Metazoa</taxon>
        <taxon>Ecdysozoa</taxon>
        <taxon>Nematoda</taxon>
        <taxon>Chromadorea</taxon>
        <taxon>Rhabditida</taxon>
        <taxon>Rhabditina</taxon>
        <taxon>Diplogasteromorpha</taxon>
        <taxon>Diplogasteroidea</taxon>
        <taxon>Neodiplogasteridae</taxon>
        <taxon>Pristionchus</taxon>
    </lineage>
</organism>
<feature type="transmembrane region" description="Helical" evidence="5">
    <location>
        <begin position="349"/>
        <end position="371"/>
    </location>
</feature>
<dbReference type="GO" id="GO:0015106">
    <property type="term" value="F:bicarbonate transmembrane transporter activity"/>
    <property type="evidence" value="ECO:0000318"/>
    <property type="project" value="GO_Central"/>
</dbReference>
<feature type="transmembrane region" description="Helical" evidence="5">
    <location>
        <begin position="383"/>
        <end position="402"/>
    </location>
</feature>
<dbReference type="GO" id="GO:0015108">
    <property type="term" value="F:chloride transmembrane transporter activity"/>
    <property type="evidence" value="ECO:0000318"/>
    <property type="project" value="GO_Central"/>
</dbReference>
<dbReference type="InterPro" id="IPR011547">
    <property type="entry name" value="SLC26A/SulP_dom"/>
</dbReference>
<gene>
    <name evidence="6" type="primary">WBGene00272339</name>
</gene>
<dbReference type="GO" id="GO:0097730">
    <property type="term" value="C:non-motile cilium"/>
    <property type="evidence" value="ECO:0007669"/>
    <property type="project" value="EnsemblMetazoa"/>
</dbReference>
<dbReference type="Pfam" id="PF00916">
    <property type="entry name" value="Sulfate_transp"/>
    <property type="match status" value="1"/>
</dbReference>
<keyword evidence="2 5" id="KW-0812">Transmembrane</keyword>
<keyword evidence="7" id="KW-1185">Reference proteome</keyword>
<dbReference type="GO" id="GO:1902476">
    <property type="term" value="P:chloride transmembrane transport"/>
    <property type="evidence" value="ECO:0000318"/>
    <property type="project" value="GO_Central"/>
</dbReference>
<reference evidence="7" key="1">
    <citation type="journal article" date="2008" name="Nat. Genet.">
        <title>The Pristionchus pacificus genome provides a unique perspective on nematode lifestyle and parasitism.</title>
        <authorList>
            <person name="Dieterich C."/>
            <person name="Clifton S.W."/>
            <person name="Schuster L.N."/>
            <person name="Chinwalla A."/>
            <person name="Delehaunty K."/>
            <person name="Dinkelacker I."/>
            <person name="Fulton L."/>
            <person name="Fulton R."/>
            <person name="Godfrey J."/>
            <person name="Minx P."/>
            <person name="Mitreva M."/>
            <person name="Roeseler W."/>
            <person name="Tian H."/>
            <person name="Witte H."/>
            <person name="Yang S.P."/>
            <person name="Wilson R.K."/>
            <person name="Sommer R.J."/>
        </authorList>
    </citation>
    <scope>NUCLEOTIDE SEQUENCE [LARGE SCALE GENOMIC DNA]</scope>
    <source>
        <strain evidence="7">PS312</strain>
    </source>
</reference>
<dbReference type="AlphaFoldDB" id="A0A2A6CZ16"/>
<feature type="transmembrane region" description="Helical" evidence="5">
    <location>
        <begin position="309"/>
        <end position="329"/>
    </location>
</feature>
<accession>A0A2A6CZ16</accession>
<protein>
    <submittedName>
        <fullName evidence="6">Sulp-2</fullName>
    </submittedName>
</protein>
<dbReference type="OrthoDB" id="5807933at2759"/>
<keyword evidence="4 5" id="KW-0472">Membrane</keyword>
<comment type="subcellular location">
    <subcellularLocation>
        <location evidence="1">Membrane</location>
        <topology evidence="1">Multi-pass membrane protein</topology>
    </subcellularLocation>
</comment>
<evidence type="ECO:0000256" key="1">
    <source>
        <dbReference type="ARBA" id="ARBA00004141"/>
    </source>
</evidence>
<keyword evidence="3 5" id="KW-1133">Transmembrane helix</keyword>
<evidence type="ECO:0000256" key="3">
    <source>
        <dbReference type="ARBA" id="ARBA00022989"/>
    </source>
</evidence>
<sequence length="649" mass="72443">MNQIEYDKQFGFTSSEVATFKRRLSAHLPSFDRRGFRRILHRRIPCIKWLSRYQWREWLPRDSIAGATLGIYNIPQGMAYSVLASLPPVYGLYASFFPPLLYFMFGTSFHSSFGVFSITSLLAGQTRLQLLPDHHNHTEKFIDGMGPFEPIDVVSTLTFTVGIIQLVMAALRLDFLTAYLSDPVVSGFNLGAACHAFIAQVPSLLGVKIPKRPSQFFILFKNIGDIISSLPHSNLSTVIVSILCIIFLVGSKTICGRFRVLKLFPNELVLMIIVTVISLLLNLKSSHKVRIIEHVETGMPIPSIPDLRLIPYVIQEAVSISIVAFAVTVSMGKLFCKKHKYSIDTNQELLALGLGGSISSFFSVFPCSTSLSRSLVNEAAGAMTQMSGLFSSFIVLLVILWIGPLLSSLPLCVLSSIVVVALRSLFMKVSELPYLWRFSKTDFAVLVITALSVICYDIIEGLAVGILFALFTVILRTQFARTRSLVEIAPNDYRDRRHFPNAKIPAVPIIRFDAPPIFTNCELLRHSVKEAAIEMSGEDSVSDLKRGDSWKPLILDCSTWTYTDSMGVEVLHIEMSTMKILLLFANLRSSVRVQYSSSGLYNVLSDNQFYPTIEDAISIAAHFTRQDPFSPFPDLQNKLSKYINALSTE</sequence>
<evidence type="ECO:0000313" key="7">
    <source>
        <dbReference type="Proteomes" id="UP000005239"/>
    </source>
</evidence>
<feature type="transmembrane region" description="Helical" evidence="5">
    <location>
        <begin position="409"/>
        <end position="426"/>
    </location>
</feature>
<dbReference type="PROSITE" id="PS50801">
    <property type="entry name" value="STAS"/>
    <property type="match status" value="1"/>
</dbReference>
<dbReference type="CDD" id="cd07042">
    <property type="entry name" value="STAS_SulP_like_sulfate_transporter"/>
    <property type="match status" value="1"/>
</dbReference>
<reference evidence="6" key="2">
    <citation type="submission" date="2022-06" db="UniProtKB">
        <authorList>
            <consortium name="EnsemblMetazoa"/>
        </authorList>
    </citation>
    <scope>IDENTIFICATION</scope>
    <source>
        <strain evidence="6">PS312</strain>
    </source>
</reference>
<dbReference type="InterPro" id="IPR001902">
    <property type="entry name" value="SLC26A/SulP_fam"/>
</dbReference>
<dbReference type="GO" id="GO:1902358">
    <property type="term" value="P:sulfate transmembrane transport"/>
    <property type="evidence" value="ECO:0000318"/>
    <property type="project" value="GO_Central"/>
</dbReference>
<feature type="transmembrane region" description="Helical" evidence="5">
    <location>
        <begin position="187"/>
        <end position="209"/>
    </location>
</feature>
<dbReference type="Gene3D" id="3.30.750.24">
    <property type="entry name" value="STAS domain"/>
    <property type="match status" value="1"/>
</dbReference>
<feature type="transmembrane region" description="Helical" evidence="5">
    <location>
        <begin position="263"/>
        <end position="281"/>
    </location>
</feature>
<dbReference type="GO" id="GO:0015116">
    <property type="term" value="F:sulfate transmembrane transporter activity"/>
    <property type="evidence" value="ECO:0000318"/>
    <property type="project" value="GO_Central"/>
</dbReference>
<proteinExistence type="predicted"/>
<evidence type="ECO:0000256" key="5">
    <source>
        <dbReference type="SAM" id="Phobius"/>
    </source>
</evidence>
<dbReference type="PANTHER" id="PTHR11814">
    <property type="entry name" value="SULFATE TRANSPORTER"/>
    <property type="match status" value="1"/>
</dbReference>
<feature type="transmembrane region" description="Helical" evidence="5">
    <location>
        <begin position="229"/>
        <end position="251"/>
    </location>
</feature>
<feature type="transmembrane region" description="Helical" evidence="5">
    <location>
        <begin position="446"/>
        <end position="475"/>
    </location>
</feature>
<dbReference type="GO" id="GO:0016323">
    <property type="term" value="C:basolateral plasma membrane"/>
    <property type="evidence" value="ECO:0007669"/>
    <property type="project" value="EnsemblMetazoa"/>
</dbReference>
<dbReference type="SUPFAM" id="SSF52091">
    <property type="entry name" value="SpoIIaa-like"/>
    <property type="match status" value="1"/>
</dbReference>
<dbReference type="Pfam" id="PF01740">
    <property type="entry name" value="STAS"/>
    <property type="match status" value="1"/>
</dbReference>
<accession>A0A8R1UML3</accession>
<feature type="transmembrane region" description="Helical" evidence="5">
    <location>
        <begin position="153"/>
        <end position="175"/>
    </location>
</feature>
<dbReference type="EnsemblMetazoa" id="PPA33970.1">
    <property type="protein sequence ID" value="PPA33970.1"/>
    <property type="gene ID" value="WBGene00272339"/>
</dbReference>
<dbReference type="GO" id="GO:0019531">
    <property type="term" value="F:oxalate transmembrane transporter activity"/>
    <property type="evidence" value="ECO:0000318"/>
    <property type="project" value="GO_Central"/>
</dbReference>